<dbReference type="EMBL" id="CP002042">
    <property type="protein sequence ID" value="ADH63913.1"/>
    <property type="molecule type" value="Genomic_DNA"/>
</dbReference>
<dbReference type="PROSITE" id="PS01236">
    <property type="entry name" value="PDXT_SNO_1"/>
    <property type="match status" value="1"/>
</dbReference>
<evidence type="ECO:0000256" key="2">
    <source>
        <dbReference type="ARBA" id="ARBA00022801"/>
    </source>
</evidence>
<comment type="subunit">
    <text evidence="9 10">In the presence of PdxS, forms a dodecamer of heterodimers. Only shows activity in the heterodimer.</text>
</comment>
<dbReference type="FunFam" id="3.40.50.880:FF:000010">
    <property type="entry name" value="uncharacterized protein LOC100176842 isoform X2"/>
    <property type="match status" value="1"/>
</dbReference>
<sequence>MKIGVLALQGDFREHKQMLQSLGVEAPEVRKQEQLEGLSGLIVPGGESTTIGKLAREYGLEQAVRERVEQGSLAVWGTCAGAIWLAKEIIGYPEQPRAGLLDIAIRRNAFGRQVDSFEEPLEIQGFATPFPAVFIRAPVIERVGPGVEVLAREGNRVVLVRSGKLMASSFHPELTGDSRLHRLFVEMARG</sequence>
<evidence type="ECO:0000256" key="4">
    <source>
        <dbReference type="ARBA" id="ARBA00022962"/>
    </source>
</evidence>
<dbReference type="STRING" id="526227.Mesil_2041"/>
<feature type="active site" description="Nucleophile" evidence="10 11">
    <location>
        <position position="79"/>
    </location>
</feature>
<proteinExistence type="inferred from homology"/>
<dbReference type="PROSITE" id="PS51273">
    <property type="entry name" value="GATASE_TYPE_1"/>
    <property type="match status" value="1"/>
</dbReference>
<dbReference type="PIRSF" id="PIRSF005639">
    <property type="entry name" value="Glut_amidoT_SNO"/>
    <property type="match status" value="1"/>
</dbReference>
<evidence type="ECO:0000256" key="6">
    <source>
        <dbReference type="ARBA" id="ARBA00047992"/>
    </source>
</evidence>
<dbReference type="SUPFAM" id="SSF52317">
    <property type="entry name" value="Class I glutamine amidotransferase-like"/>
    <property type="match status" value="1"/>
</dbReference>
<feature type="binding site" evidence="10 12">
    <location>
        <begin position="135"/>
        <end position="136"/>
    </location>
    <ligand>
        <name>L-glutamine</name>
        <dbReference type="ChEBI" id="CHEBI:58359"/>
    </ligand>
</feature>
<dbReference type="CDD" id="cd01749">
    <property type="entry name" value="GATase1_PB"/>
    <property type="match status" value="1"/>
</dbReference>
<dbReference type="GO" id="GO:0006543">
    <property type="term" value="P:L-glutamine catabolic process"/>
    <property type="evidence" value="ECO:0007669"/>
    <property type="project" value="UniProtKB-UniRule"/>
</dbReference>
<dbReference type="AlphaFoldDB" id="D7BH60"/>
<evidence type="ECO:0000256" key="12">
    <source>
        <dbReference type="PIRSR" id="PIRSR005639-2"/>
    </source>
</evidence>
<dbReference type="GO" id="GO:0042823">
    <property type="term" value="P:pyridoxal phosphate biosynthetic process"/>
    <property type="evidence" value="ECO:0007669"/>
    <property type="project" value="UniProtKB-UniRule"/>
</dbReference>
<dbReference type="Gene3D" id="3.40.50.880">
    <property type="match status" value="1"/>
</dbReference>
<dbReference type="RefSeq" id="WP_013158464.1">
    <property type="nucleotide sequence ID" value="NC_014212.1"/>
</dbReference>
<organism evidence="13 14">
    <name type="scientific">Allomeiothermus silvanus (strain ATCC 700542 / DSM 9946 / NBRC 106475 / NCIMB 13440 / VI-R2)</name>
    <name type="common">Thermus silvanus</name>
    <dbReference type="NCBI Taxonomy" id="526227"/>
    <lineage>
        <taxon>Bacteria</taxon>
        <taxon>Thermotogati</taxon>
        <taxon>Deinococcota</taxon>
        <taxon>Deinococci</taxon>
        <taxon>Thermales</taxon>
        <taxon>Thermaceae</taxon>
        <taxon>Allomeiothermus</taxon>
    </lineage>
</organism>
<evidence type="ECO:0000313" key="14">
    <source>
        <dbReference type="Proteomes" id="UP000001916"/>
    </source>
</evidence>
<comment type="catalytic activity">
    <reaction evidence="7 10">
        <text>L-glutamine + H2O = L-glutamate + NH4(+)</text>
        <dbReference type="Rhea" id="RHEA:15889"/>
        <dbReference type="ChEBI" id="CHEBI:15377"/>
        <dbReference type="ChEBI" id="CHEBI:28938"/>
        <dbReference type="ChEBI" id="CHEBI:29985"/>
        <dbReference type="ChEBI" id="CHEBI:58359"/>
        <dbReference type="EC" id="3.5.1.2"/>
    </reaction>
</comment>
<feature type="active site" description="Charge relay system" evidence="10 11">
    <location>
        <position position="171"/>
    </location>
</feature>
<keyword evidence="4 10" id="KW-0315">Glutamine amidotransferase</keyword>
<comment type="similarity">
    <text evidence="1 10">Belongs to the glutaminase PdxT/SNO family.</text>
</comment>
<evidence type="ECO:0000256" key="1">
    <source>
        <dbReference type="ARBA" id="ARBA00008345"/>
    </source>
</evidence>
<keyword evidence="3 10" id="KW-0663">Pyridoxal phosphate</keyword>
<keyword evidence="2 10" id="KW-0378">Hydrolase</keyword>
<dbReference type="HOGENOM" id="CLU_069674_2_0_0"/>
<dbReference type="PANTHER" id="PTHR31559">
    <property type="entry name" value="PYRIDOXAL 5'-PHOSPHATE SYNTHASE SUBUNIT SNO"/>
    <property type="match status" value="1"/>
</dbReference>
<name>D7BH60_ALLS1</name>
<dbReference type="GO" id="GO:1903600">
    <property type="term" value="C:glutaminase complex"/>
    <property type="evidence" value="ECO:0007669"/>
    <property type="project" value="TreeGrafter"/>
</dbReference>
<evidence type="ECO:0000256" key="11">
    <source>
        <dbReference type="PIRSR" id="PIRSR005639-1"/>
    </source>
</evidence>
<gene>
    <name evidence="10" type="primary">pdxT</name>
    <name evidence="13" type="ordered locus">Mesil_2041</name>
</gene>
<feature type="active site" description="Charge relay system" evidence="10 11">
    <location>
        <position position="173"/>
    </location>
</feature>
<keyword evidence="14" id="KW-1185">Reference proteome</keyword>
<evidence type="ECO:0000256" key="3">
    <source>
        <dbReference type="ARBA" id="ARBA00022898"/>
    </source>
</evidence>
<comment type="catalytic activity">
    <reaction evidence="6 10">
        <text>aldehydo-D-ribose 5-phosphate + D-glyceraldehyde 3-phosphate + L-glutamine = pyridoxal 5'-phosphate + L-glutamate + phosphate + 3 H2O + H(+)</text>
        <dbReference type="Rhea" id="RHEA:31507"/>
        <dbReference type="ChEBI" id="CHEBI:15377"/>
        <dbReference type="ChEBI" id="CHEBI:15378"/>
        <dbReference type="ChEBI" id="CHEBI:29985"/>
        <dbReference type="ChEBI" id="CHEBI:43474"/>
        <dbReference type="ChEBI" id="CHEBI:58273"/>
        <dbReference type="ChEBI" id="CHEBI:58359"/>
        <dbReference type="ChEBI" id="CHEBI:59776"/>
        <dbReference type="ChEBI" id="CHEBI:597326"/>
        <dbReference type="EC" id="4.3.3.6"/>
    </reaction>
</comment>
<dbReference type="PANTHER" id="PTHR31559:SF0">
    <property type="entry name" value="PYRIDOXAL 5'-PHOSPHATE SYNTHASE SUBUNIT SNO1-RELATED"/>
    <property type="match status" value="1"/>
</dbReference>
<dbReference type="GO" id="GO:0005829">
    <property type="term" value="C:cytosol"/>
    <property type="evidence" value="ECO:0007669"/>
    <property type="project" value="TreeGrafter"/>
</dbReference>
<dbReference type="HAMAP" id="MF_01615">
    <property type="entry name" value="PdxT"/>
    <property type="match status" value="1"/>
</dbReference>
<dbReference type="InterPro" id="IPR002161">
    <property type="entry name" value="PdxT/SNO"/>
</dbReference>
<dbReference type="Pfam" id="PF01174">
    <property type="entry name" value="SNO"/>
    <property type="match status" value="1"/>
</dbReference>
<dbReference type="NCBIfam" id="TIGR03800">
    <property type="entry name" value="PLP_synth_Pdx2"/>
    <property type="match status" value="1"/>
</dbReference>
<dbReference type="KEGG" id="msv:Mesil_2041"/>
<dbReference type="UniPathway" id="UPA00245"/>
<dbReference type="Proteomes" id="UP000001916">
    <property type="component" value="Chromosome"/>
</dbReference>
<dbReference type="PROSITE" id="PS51130">
    <property type="entry name" value="PDXT_SNO_2"/>
    <property type="match status" value="1"/>
</dbReference>
<evidence type="ECO:0000256" key="5">
    <source>
        <dbReference type="ARBA" id="ARBA00023239"/>
    </source>
</evidence>
<dbReference type="InterPro" id="IPR021196">
    <property type="entry name" value="PdxT/SNO_CS"/>
</dbReference>
<dbReference type="eggNOG" id="COG0311">
    <property type="taxonomic scope" value="Bacteria"/>
</dbReference>
<accession>D7BH60</accession>
<dbReference type="MEROPS" id="C26.A32"/>
<dbReference type="EC" id="3.5.1.2" evidence="10"/>
<reference evidence="13 14" key="1">
    <citation type="journal article" date="2010" name="Stand. Genomic Sci.">
        <title>Complete genome sequence of Meiothermus silvanus type strain (VI-R2).</title>
        <authorList>
            <person name="Sikorski J."/>
            <person name="Tindall B.J."/>
            <person name="Lowry S."/>
            <person name="Lucas S."/>
            <person name="Nolan M."/>
            <person name="Copeland A."/>
            <person name="Glavina Del Rio T."/>
            <person name="Tice H."/>
            <person name="Cheng J.F."/>
            <person name="Han C."/>
            <person name="Pitluck S."/>
            <person name="Liolios K."/>
            <person name="Ivanova N."/>
            <person name="Mavromatis K."/>
            <person name="Mikhailova N."/>
            <person name="Pati A."/>
            <person name="Goodwin L."/>
            <person name="Chen A."/>
            <person name="Palaniappan K."/>
            <person name="Land M."/>
            <person name="Hauser L."/>
            <person name="Chang Y.J."/>
            <person name="Jeffries C.D."/>
            <person name="Rohde M."/>
            <person name="Goker M."/>
            <person name="Woyke T."/>
            <person name="Bristow J."/>
            <person name="Eisen J.A."/>
            <person name="Markowitz V."/>
            <person name="Hugenholtz P."/>
            <person name="Kyrpides N.C."/>
            <person name="Klenk H.P."/>
            <person name="Lapidus A."/>
        </authorList>
    </citation>
    <scope>NUCLEOTIDE SEQUENCE [LARGE SCALE GENOMIC DNA]</scope>
    <source>
        <strain evidence="14">ATCC 700542 / DSM 9946 / VI-R2</strain>
    </source>
</reference>
<dbReference type="GO" id="GO:0004359">
    <property type="term" value="F:glutaminase activity"/>
    <property type="evidence" value="ECO:0007669"/>
    <property type="project" value="UniProtKB-UniRule"/>
</dbReference>
<dbReference type="GO" id="GO:0008614">
    <property type="term" value="P:pyridoxine metabolic process"/>
    <property type="evidence" value="ECO:0007669"/>
    <property type="project" value="TreeGrafter"/>
</dbReference>
<comment type="pathway">
    <text evidence="10">Cofactor biosynthesis; pyridoxal 5'-phosphate biosynthesis.</text>
</comment>
<dbReference type="EC" id="4.3.3.6" evidence="10"/>
<evidence type="ECO:0000256" key="8">
    <source>
        <dbReference type="ARBA" id="ARBA00054599"/>
    </source>
</evidence>
<dbReference type="GO" id="GO:0036381">
    <property type="term" value="F:pyridoxal 5'-phosphate synthase (glutamine hydrolysing) activity"/>
    <property type="evidence" value="ECO:0007669"/>
    <property type="project" value="UniProtKB-UniRule"/>
</dbReference>
<evidence type="ECO:0000256" key="7">
    <source>
        <dbReference type="ARBA" id="ARBA00049534"/>
    </source>
</evidence>
<feature type="binding site" evidence="10 12">
    <location>
        <position position="107"/>
    </location>
    <ligand>
        <name>L-glutamine</name>
        <dbReference type="ChEBI" id="CHEBI:58359"/>
    </ligand>
</feature>
<evidence type="ECO:0000313" key="13">
    <source>
        <dbReference type="EMBL" id="ADH63913.1"/>
    </source>
</evidence>
<feature type="binding site" evidence="10 12">
    <location>
        <begin position="46"/>
        <end position="48"/>
    </location>
    <ligand>
        <name>L-glutamine</name>
        <dbReference type="ChEBI" id="CHEBI:58359"/>
    </ligand>
</feature>
<dbReference type="InterPro" id="IPR029062">
    <property type="entry name" value="Class_I_gatase-like"/>
</dbReference>
<evidence type="ECO:0000256" key="10">
    <source>
        <dbReference type="HAMAP-Rule" id="MF_01615"/>
    </source>
</evidence>
<evidence type="ECO:0000256" key="9">
    <source>
        <dbReference type="ARBA" id="ARBA00064749"/>
    </source>
</evidence>
<comment type="function">
    <text evidence="8 10">Catalyzes the hydrolysis of glutamine to glutamate and ammonia as part of the biosynthesis of pyridoxal 5'-phosphate. The resulting ammonia molecule is channeled to the active site of PdxS.</text>
</comment>
<keyword evidence="5 10" id="KW-0456">Lyase</keyword>
<protein>
    <recommendedName>
        <fullName evidence="10">Pyridoxal 5'-phosphate synthase subunit PdxT</fullName>
        <ecNumber evidence="10">4.3.3.6</ecNumber>
    </recommendedName>
    <alternativeName>
        <fullName evidence="10">Pdx2</fullName>
    </alternativeName>
    <alternativeName>
        <fullName evidence="10">Pyridoxal 5'-phosphate synthase glutaminase subunit</fullName>
        <ecNumber evidence="10">3.5.1.2</ecNumber>
    </alternativeName>
</protein>